<dbReference type="InterPro" id="IPR000326">
    <property type="entry name" value="PAP2/HPO"/>
</dbReference>
<keyword evidence="3 8" id="KW-0812">Transmembrane</keyword>
<feature type="transmembrane region" description="Helical" evidence="8">
    <location>
        <begin position="151"/>
        <end position="170"/>
    </location>
</feature>
<dbReference type="GO" id="GO:0005886">
    <property type="term" value="C:plasma membrane"/>
    <property type="evidence" value="ECO:0007669"/>
    <property type="project" value="UniProtKB-SubCell"/>
</dbReference>
<organism evidence="10 11">
    <name type="scientific">Polyangium fumosum</name>
    <dbReference type="NCBI Taxonomy" id="889272"/>
    <lineage>
        <taxon>Bacteria</taxon>
        <taxon>Pseudomonadati</taxon>
        <taxon>Myxococcota</taxon>
        <taxon>Polyangia</taxon>
        <taxon>Polyangiales</taxon>
        <taxon>Polyangiaceae</taxon>
        <taxon>Polyangium</taxon>
    </lineage>
</organism>
<dbReference type="SMART" id="SM00014">
    <property type="entry name" value="acidPPc"/>
    <property type="match status" value="1"/>
</dbReference>
<evidence type="ECO:0000256" key="2">
    <source>
        <dbReference type="ARBA" id="ARBA00022475"/>
    </source>
</evidence>
<sequence length="199" mass="20199">MSLLDGILAADEAVLRAARGSPAWATPLFVVITFIGGGWGMLALVPFLAREATRATTARLVAALVATSALVSTVKALVGRVRPCDALAACEPVFIASPGGHSFPSGHAAGSFAFAAFVASVRPAFAVPVFVFAALVAWSRCFLAVHYPSDILVGALLGTSIGLVAARLRGRLDLKGSSRSGTRSPASSRPAPGGTGTPD</sequence>
<dbReference type="SUPFAM" id="SSF48317">
    <property type="entry name" value="Acid phosphatase/Vanadium-dependent haloperoxidase"/>
    <property type="match status" value="1"/>
</dbReference>
<dbReference type="AlphaFoldDB" id="A0A4U1JGL1"/>
<proteinExistence type="predicted"/>
<keyword evidence="5 8" id="KW-1133">Transmembrane helix</keyword>
<keyword evidence="2" id="KW-1003">Cell membrane</keyword>
<dbReference type="GO" id="GO:0016787">
    <property type="term" value="F:hydrolase activity"/>
    <property type="evidence" value="ECO:0007669"/>
    <property type="project" value="UniProtKB-KW"/>
</dbReference>
<feature type="transmembrane region" description="Helical" evidence="8">
    <location>
        <begin position="60"/>
        <end position="78"/>
    </location>
</feature>
<dbReference type="Pfam" id="PF01569">
    <property type="entry name" value="PAP2"/>
    <property type="match status" value="1"/>
</dbReference>
<dbReference type="Gene3D" id="1.20.144.10">
    <property type="entry name" value="Phosphatidic acid phosphatase type 2/haloperoxidase"/>
    <property type="match status" value="1"/>
</dbReference>
<dbReference type="PANTHER" id="PTHR14969:SF62">
    <property type="entry name" value="DECAPRENYLPHOSPHORYL-5-PHOSPHORIBOSE PHOSPHATASE RV3807C-RELATED"/>
    <property type="match status" value="1"/>
</dbReference>
<dbReference type="InterPro" id="IPR036938">
    <property type="entry name" value="PAP2/HPO_sf"/>
</dbReference>
<accession>A0A4U1JGL1</accession>
<evidence type="ECO:0000256" key="5">
    <source>
        <dbReference type="ARBA" id="ARBA00022989"/>
    </source>
</evidence>
<dbReference type="Proteomes" id="UP000309215">
    <property type="component" value="Unassembled WGS sequence"/>
</dbReference>
<feature type="transmembrane region" description="Helical" evidence="8">
    <location>
        <begin position="24"/>
        <end position="48"/>
    </location>
</feature>
<keyword evidence="6 8" id="KW-0472">Membrane</keyword>
<dbReference type="EMBL" id="SSMQ01000007">
    <property type="protein sequence ID" value="TKD10236.1"/>
    <property type="molecule type" value="Genomic_DNA"/>
</dbReference>
<keyword evidence="4" id="KW-0378">Hydrolase</keyword>
<dbReference type="OrthoDB" id="9801622at2"/>
<evidence type="ECO:0000256" key="4">
    <source>
        <dbReference type="ARBA" id="ARBA00022801"/>
    </source>
</evidence>
<evidence type="ECO:0000259" key="9">
    <source>
        <dbReference type="SMART" id="SM00014"/>
    </source>
</evidence>
<comment type="subcellular location">
    <subcellularLocation>
        <location evidence="1">Cell membrane</location>
        <topology evidence="1">Multi-pass membrane protein</topology>
    </subcellularLocation>
</comment>
<evidence type="ECO:0000256" key="3">
    <source>
        <dbReference type="ARBA" id="ARBA00022692"/>
    </source>
</evidence>
<evidence type="ECO:0000256" key="6">
    <source>
        <dbReference type="ARBA" id="ARBA00023136"/>
    </source>
</evidence>
<feature type="compositionally biased region" description="Low complexity" evidence="7">
    <location>
        <begin position="177"/>
        <end position="192"/>
    </location>
</feature>
<evidence type="ECO:0000256" key="7">
    <source>
        <dbReference type="SAM" id="MobiDB-lite"/>
    </source>
</evidence>
<dbReference type="PANTHER" id="PTHR14969">
    <property type="entry name" value="SPHINGOSINE-1-PHOSPHATE PHOSPHOHYDROLASE"/>
    <property type="match status" value="1"/>
</dbReference>
<evidence type="ECO:0000313" key="11">
    <source>
        <dbReference type="Proteomes" id="UP000309215"/>
    </source>
</evidence>
<reference evidence="10 11" key="1">
    <citation type="submission" date="2019-04" db="EMBL/GenBank/DDBJ databases">
        <authorList>
            <person name="Li Y."/>
            <person name="Wang J."/>
        </authorList>
    </citation>
    <scope>NUCLEOTIDE SEQUENCE [LARGE SCALE GENOMIC DNA]</scope>
    <source>
        <strain evidence="10 11">DSM 14668</strain>
    </source>
</reference>
<feature type="transmembrane region" description="Helical" evidence="8">
    <location>
        <begin position="125"/>
        <end position="145"/>
    </location>
</feature>
<name>A0A4U1JGL1_9BACT</name>
<gene>
    <name evidence="10" type="ORF">E8A74_09490</name>
</gene>
<evidence type="ECO:0000313" key="10">
    <source>
        <dbReference type="EMBL" id="TKD10236.1"/>
    </source>
</evidence>
<comment type="caution">
    <text evidence="10">The sequence shown here is derived from an EMBL/GenBank/DDBJ whole genome shotgun (WGS) entry which is preliminary data.</text>
</comment>
<feature type="domain" description="Phosphatidic acid phosphatase type 2/haloperoxidase" evidence="9">
    <location>
        <begin position="58"/>
        <end position="166"/>
    </location>
</feature>
<dbReference type="RefSeq" id="WP_136928636.1">
    <property type="nucleotide sequence ID" value="NZ_SSMQ01000007.1"/>
</dbReference>
<feature type="region of interest" description="Disordered" evidence="7">
    <location>
        <begin position="175"/>
        <end position="199"/>
    </location>
</feature>
<evidence type="ECO:0000256" key="8">
    <source>
        <dbReference type="SAM" id="Phobius"/>
    </source>
</evidence>
<evidence type="ECO:0000256" key="1">
    <source>
        <dbReference type="ARBA" id="ARBA00004651"/>
    </source>
</evidence>
<protein>
    <submittedName>
        <fullName evidence="10">Phosphatase PAP2 family protein</fullName>
    </submittedName>
</protein>
<keyword evidence="11" id="KW-1185">Reference proteome</keyword>